<feature type="domain" description="Lipid/polyisoprenoid-binding YceI-like" evidence="1">
    <location>
        <begin position="26"/>
        <end position="176"/>
    </location>
</feature>
<accession>A0A1T4TW93</accession>
<evidence type="ECO:0000313" key="3">
    <source>
        <dbReference type="Proteomes" id="UP000190367"/>
    </source>
</evidence>
<reference evidence="3" key="1">
    <citation type="submission" date="2017-02" db="EMBL/GenBank/DDBJ databases">
        <authorList>
            <person name="Varghese N."/>
            <person name="Submissions S."/>
        </authorList>
    </citation>
    <scope>NUCLEOTIDE SEQUENCE [LARGE SCALE GENOMIC DNA]</scope>
    <source>
        <strain evidence="3">DSM 22224</strain>
    </source>
</reference>
<keyword evidence="3" id="KW-1185">Reference proteome</keyword>
<dbReference type="EMBL" id="FUWZ01000006">
    <property type="protein sequence ID" value="SKA44571.1"/>
    <property type="molecule type" value="Genomic_DNA"/>
</dbReference>
<dbReference type="Proteomes" id="UP000190367">
    <property type="component" value="Unassembled WGS sequence"/>
</dbReference>
<dbReference type="RefSeq" id="WP_078672779.1">
    <property type="nucleotide sequence ID" value="NZ_FUWZ01000006.1"/>
</dbReference>
<dbReference type="InterPro" id="IPR036761">
    <property type="entry name" value="TTHA0802/YceI-like_sf"/>
</dbReference>
<name>A0A1T4TW93_9BACT</name>
<gene>
    <name evidence="2" type="ORF">SAMN04488128_106443</name>
</gene>
<dbReference type="SMART" id="SM00867">
    <property type="entry name" value="YceI"/>
    <property type="match status" value="1"/>
</dbReference>
<sequence length="178" mass="19712">MKKILYPAAAVLVLLMAAFTFFTTQNWKISSGYSVKFTGKYADGAFESMKGTVVFDEQDPASAKFDVLVDVSSINTGNGLKNRHARGEKWFDAEKYPYIHFISSEVVKTATGYDAKGTLDMHGIKKPFTIPFTFTRNGDKGVFHGTFKVNRGDFGITTPRGDESDYTHLTVTVPVTAR</sequence>
<evidence type="ECO:0000313" key="2">
    <source>
        <dbReference type="EMBL" id="SKA44571.1"/>
    </source>
</evidence>
<dbReference type="InterPro" id="IPR007372">
    <property type="entry name" value="Lipid/polyisoprenoid-bd_YceI"/>
</dbReference>
<dbReference type="OrthoDB" id="9811006at2"/>
<protein>
    <submittedName>
        <fullName evidence="2">Polyisoprenoid-binding protein YceI</fullName>
    </submittedName>
</protein>
<dbReference type="SUPFAM" id="SSF101874">
    <property type="entry name" value="YceI-like"/>
    <property type="match status" value="1"/>
</dbReference>
<proteinExistence type="predicted"/>
<dbReference type="Pfam" id="PF04264">
    <property type="entry name" value="YceI"/>
    <property type="match status" value="1"/>
</dbReference>
<dbReference type="PANTHER" id="PTHR34406">
    <property type="entry name" value="PROTEIN YCEI"/>
    <property type="match status" value="1"/>
</dbReference>
<dbReference type="AlphaFoldDB" id="A0A1T4TW93"/>
<organism evidence="2 3">
    <name type="scientific">Chitinophaga eiseniae</name>
    <dbReference type="NCBI Taxonomy" id="634771"/>
    <lineage>
        <taxon>Bacteria</taxon>
        <taxon>Pseudomonadati</taxon>
        <taxon>Bacteroidota</taxon>
        <taxon>Chitinophagia</taxon>
        <taxon>Chitinophagales</taxon>
        <taxon>Chitinophagaceae</taxon>
        <taxon>Chitinophaga</taxon>
    </lineage>
</organism>
<evidence type="ECO:0000259" key="1">
    <source>
        <dbReference type="SMART" id="SM00867"/>
    </source>
</evidence>
<dbReference type="PANTHER" id="PTHR34406:SF1">
    <property type="entry name" value="PROTEIN YCEI"/>
    <property type="match status" value="1"/>
</dbReference>
<dbReference type="Gene3D" id="2.40.128.110">
    <property type="entry name" value="Lipid/polyisoprenoid-binding, YceI-like"/>
    <property type="match status" value="1"/>
</dbReference>
<dbReference type="STRING" id="634771.SAMN04488128_106443"/>